<dbReference type="GO" id="GO:0031012">
    <property type="term" value="C:extracellular matrix"/>
    <property type="evidence" value="ECO:0007669"/>
    <property type="project" value="TreeGrafter"/>
</dbReference>
<dbReference type="PANTHER" id="PTHR33395">
    <property type="entry name" value="TRANSCRIPTASE, PUTATIVE-RELATED-RELATED"/>
    <property type="match status" value="1"/>
</dbReference>
<comment type="caution">
    <text evidence="3">The sequence shown here is derived from an EMBL/GenBank/DDBJ whole genome shotgun (WGS) entry which is preliminary data.</text>
</comment>
<dbReference type="EMBL" id="JAODUO010000468">
    <property type="protein sequence ID" value="KAK2179873.1"/>
    <property type="molecule type" value="Genomic_DNA"/>
</dbReference>
<sequence>MASNISASTSRAGDGNGPAFTCLYTNADSLTNKTDILKGLVNDTTPMVIGITEVNPKAGTPMKQDRLNIDGYEFFAKCAGGRGVCLYVKSELPATVCSVDKDDDFEESVWVELQLRDRTILLIGCLYRSPNSPTSNNHALCSLIAKTKASRWSHVLLMGDFNYGKLTWIGDGYFGTHTMTTRRKAAHKAFLAATREAALVQHVIRPTRKCPDNQTPHILDLVFSRARDRVTELDVRPHGLGKSDHFLITFSFTASPTSGSLAATTVPAGSVTSRKGDARVANNAATQRRSCNPGTVTSPRRCPIGSASATAMPAGSVTSGEKDAKGGKGAATQRRPGNLGTVTSPRDAEC</sequence>
<protein>
    <recommendedName>
        <fullName evidence="2">Endonuclease/exonuclease/phosphatase domain-containing protein</fullName>
    </recommendedName>
</protein>
<feature type="domain" description="Endonuclease/exonuclease/phosphatase" evidence="2">
    <location>
        <begin position="122"/>
        <end position="248"/>
    </location>
</feature>
<accession>A0AAD9NTA0</accession>
<proteinExistence type="predicted"/>
<dbReference type="InterPro" id="IPR005135">
    <property type="entry name" value="Endo/exonuclease/phosphatase"/>
</dbReference>
<dbReference type="GO" id="GO:0061343">
    <property type="term" value="P:cell adhesion involved in heart morphogenesis"/>
    <property type="evidence" value="ECO:0007669"/>
    <property type="project" value="TreeGrafter"/>
</dbReference>
<dbReference type="Proteomes" id="UP001209878">
    <property type="component" value="Unassembled WGS sequence"/>
</dbReference>
<gene>
    <name evidence="3" type="ORF">NP493_467g02015</name>
</gene>
<evidence type="ECO:0000259" key="2">
    <source>
        <dbReference type="Pfam" id="PF14529"/>
    </source>
</evidence>
<feature type="compositionally biased region" description="Polar residues" evidence="1">
    <location>
        <begin position="284"/>
        <end position="298"/>
    </location>
</feature>
<organism evidence="3 4">
    <name type="scientific">Ridgeia piscesae</name>
    <name type="common">Tubeworm</name>
    <dbReference type="NCBI Taxonomy" id="27915"/>
    <lineage>
        <taxon>Eukaryota</taxon>
        <taxon>Metazoa</taxon>
        <taxon>Spiralia</taxon>
        <taxon>Lophotrochozoa</taxon>
        <taxon>Annelida</taxon>
        <taxon>Polychaeta</taxon>
        <taxon>Sedentaria</taxon>
        <taxon>Canalipalpata</taxon>
        <taxon>Sabellida</taxon>
        <taxon>Siboglinidae</taxon>
        <taxon>Ridgeia</taxon>
    </lineage>
</organism>
<evidence type="ECO:0000313" key="3">
    <source>
        <dbReference type="EMBL" id="KAK2179873.1"/>
    </source>
</evidence>
<dbReference type="Gene3D" id="3.60.10.10">
    <property type="entry name" value="Endonuclease/exonuclease/phosphatase"/>
    <property type="match status" value="1"/>
</dbReference>
<dbReference type="Pfam" id="PF14529">
    <property type="entry name" value="Exo_endo_phos_2"/>
    <property type="match status" value="1"/>
</dbReference>
<name>A0AAD9NTA0_RIDPI</name>
<evidence type="ECO:0000256" key="1">
    <source>
        <dbReference type="SAM" id="MobiDB-lite"/>
    </source>
</evidence>
<keyword evidence="4" id="KW-1185">Reference proteome</keyword>
<dbReference type="GO" id="GO:0003824">
    <property type="term" value="F:catalytic activity"/>
    <property type="evidence" value="ECO:0007669"/>
    <property type="project" value="InterPro"/>
</dbReference>
<evidence type="ECO:0000313" key="4">
    <source>
        <dbReference type="Proteomes" id="UP001209878"/>
    </source>
</evidence>
<feature type="region of interest" description="Disordered" evidence="1">
    <location>
        <begin position="284"/>
        <end position="350"/>
    </location>
</feature>
<dbReference type="SUPFAM" id="SSF56219">
    <property type="entry name" value="DNase I-like"/>
    <property type="match status" value="1"/>
</dbReference>
<dbReference type="AlphaFoldDB" id="A0AAD9NTA0"/>
<reference evidence="3" key="1">
    <citation type="journal article" date="2023" name="Mol. Biol. Evol.">
        <title>Third-Generation Sequencing Reveals the Adaptive Role of the Epigenome in Three Deep-Sea Polychaetes.</title>
        <authorList>
            <person name="Perez M."/>
            <person name="Aroh O."/>
            <person name="Sun Y."/>
            <person name="Lan Y."/>
            <person name="Juniper S.K."/>
            <person name="Young C.R."/>
            <person name="Angers B."/>
            <person name="Qian P.Y."/>
        </authorList>
    </citation>
    <scope>NUCLEOTIDE SEQUENCE</scope>
    <source>
        <strain evidence="3">R07B-5</strain>
    </source>
</reference>
<dbReference type="InterPro" id="IPR036691">
    <property type="entry name" value="Endo/exonu/phosph_ase_sf"/>
</dbReference>
<dbReference type="GO" id="GO:0007508">
    <property type="term" value="P:larval heart development"/>
    <property type="evidence" value="ECO:0007669"/>
    <property type="project" value="TreeGrafter"/>
</dbReference>
<dbReference type="PANTHER" id="PTHR33395:SF22">
    <property type="entry name" value="REVERSE TRANSCRIPTASE DOMAIN-CONTAINING PROTEIN"/>
    <property type="match status" value="1"/>
</dbReference>